<dbReference type="NCBIfam" id="TIGR02532">
    <property type="entry name" value="IV_pilin_GFxxxE"/>
    <property type="match status" value="1"/>
</dbReference>
<gene>
    <name evidence="2" type="ORF">NCTC12877_00522</name>
</gene>
<keyword evidence="1" id="KW-0812">Transmembrane</keyword>
<dbReference type="EMBL" id="UGQB01000004">
    <property type="protein sequence ID" value="STZ07548.1"/>
    <property type="molecule type" value="Genomic_DNA"/>
</dbReference>
<dbReference type="RefSeq" id="WP_029103446.1">
    <property type="nucleotide sequence ID" value="NZ_UGQB01000004.1"/>
</dbReference>
<organism evidence="2 3">
    <name type="scientific">Moraxella caprae</name>
    <dbReference type="NCBI Taxonomy" id="90240"/>
    <lineage>
        <taxon>Bacteria</taxon>
        <taxon>Pseudomonadati</taxon>
        <taxon>Pseudomonadota</taxon>
        <taxon>Gammaproteobacteria</taxon>
        <taxon>Moraxellales</taxon>
        <taxon>Moraxellaceae</taxon>
        <taxon>Moraxella</taxon>
    </lineage>
</organism>
<reference evidence="2 3" key="1">
    <citation type="submission" date="2018-06" db="EMBL/GenBank/DDBJ databases">
        <authorList>
            <consortium name="Pathogen Informatics"/>
            <person name="Doyle S."/>
        </authorList>
    </citation>
    <scope>NUCLEOTIDE SEQUENCE [LARGE SCALE GENOMIC DNA]</scope>
    <source>
        <strain evidence="2 3">NCTC12877</strain>
    </source>
</reference>
<keyword evidence="3" id="KW-1185">Reference proteome</keyword>
<dbReference type="Pfam" id="PF07963">
    <property type="entry name" value="N_methyl"/>
    <property type="match status" value="1"/>
</dbReference>
<dbReference type="Proteomes" id="UP000254065">
    <property type="component" value="Unassembled WGS sequence"/>
</dbReference>
<evidence type="ECO:0000313" key="3">
    <source>
        <dbReference type="Proteomes" id="UP000254065"/>
    </source>
</evidence>
<dbReference type="STRING" id="1122244.GCA_000426885_02031"/>
<keyword evidence="1" id="KW-0472">Membrane</keyword>
<dbReference type="PROSITE" id="PS00409">
    <property type="entry name" value="PROKAR_NTER_METHYL"/>
    <property type="match status" value="1"/>
</dbReference>
<proteinExistence type="predicted"/>
<protein>
    <submittedName>
        <fullName evidence="2">Tfp pilus assembly protein PilW</fullName>
    </submittedName>
</protein>
<feature type="transmembrane region" description="Helical" evidence="1">
    <location>
        <begin position="7"/>
        <end position="32"/>
    </location>
</feature>
<evidence type="ECO:0000256" key="1">
    <source>
        <dbReference type="SAM" id="Phobius"/>
    </source>
</evidence>
<accession>A0A378QXQ1</accession>
<sequence>MINKQQGFTLIELMISLVLGLLIIAAVGQVYVISVRTATVQEAGSSILDANVFGLQHIENNRLPAKLGFPFTPSLLSGGGKPLWFDKLTTNGFPYFWVLQEV</sequence>
<evidence type="ECO:0000313" key="2">
    <source>
        <dbReference type="EMBL" id="STZ07548.1"/>
    </source>
</evidence>
<dbReference type="InterPro" id="IPR012902">
    <property type="entry name" value="N_methyl_site"/>
</dbReference>
<keyword evidence="1" id="KW-1133">Transmembrane helix</keyword>
<dbReference type="AlphaFoldDB" id="A0A378QXQ1"/>
<name>A0A378QXQ1_9GAMM</name>